<dbReference type="EC" id="3.1.-.-" evidence="3"/>
<organism evidence="3 4">
    <name type="scientific">Pseudaquabacterium rugosum</name>
    <dbReference type="NCBI Taxonomy" id="2984194"/>
    <lineage>
        <taxon>Bacteria</taxon>
        <taxon>Pseudomonadati</taxon>
        <taxon>Pseudomonadota</taxon>
        <taxon>Betaproteobacteria</taxon>
        <taxon>Burkholderiales</taxon>
        <taxon>Sphaerotilaceae</taxon>
        <taxon>Pseudaquabacterium</taxon>
    </lineage>
</organism>
<evidence type="ECO:0000313" key="3">
    <source>
        <dbReference type="EMBL" id="MEK8027506.1"/>
    </source>
</evidence>
<accession>A0ABU9BC61</accession>
<keyword evidence="3" id="KW-0255">Endonuclease</keyword>
<feature type="domain" description="HNH nuclease" evidence="2">
    <location>
        <begin position="265"/>
        <end position="323"/>
    </location>
</feature>
<evidence type="ECO:0000259" key="2">
    <source>
        <dbReference type="SMART" id="SM00507"/>
    </source>
</evidence>
<keyword evidence="3" id="KW-0540">Nuclease</keyword>
<feature type="region of interest" description="Disordered" evidence="1">
    <location>
        <begin position="188"/>
        <end position="234"/>
    </location>
</feature>
<dbReference type="Gene3D" id="1.10.30.50">
    <property type="match status" value="1"/>
</dbReference>
<dbReference type="Pfam" id="PF01844">
    <property type="entry name" value="HNH"/>
    <property type="match status" value="1"/>
</dbReference>
<protein>
    <submittedName>
        <fullName evidence="3">HNH endonuclease signature motif containing protein</fullName>
        <ecNumber evidence="3">3.1.-.-</ecNumber>
    </submittedName>
</protein>
<dbReference type="Proteomes" id="UP001368500">
    <property type="component" value="Unassembled WGS sequence"/>
</dbReference>
<comment type="caution">
    <text evidence="3">The sequence shown here is derived from an EMBL/GenBank/DDBJ whole genome shotgun (WGS) entry which is preliminary data.</text>
</comment>
<dbReference type="RefSeq" id="WP_341375279.1">
    <property type="nucleotide sequence ID" value="NZ_JBBUTF010000014.1"/>
</dbReference>
<feature type="compositionally biased region" description="Low complexity" evidence="1">
    <location>
        <begin position="220"/>
        <end position="231"/>
    </location>
</feature>
<dbReference type="EMBL" id="JBBUTF010000014">
    <property type="protein sequence ID" value="MEK8027506.1"/>
    <property type="molecule type" value="Genomic_DNA"/>
</dbReference>
<dbReference type="GO" id="GO:0016787">
    <property type="term" value="F:hydrolase activity"/>
    <property type="evidence" value="ECO:0007669"/>
    <property type="project" value="UniProtKB-KW"/>
</dbReference>
<dbReference type="GO" id="GO:0004519">
    <property type="term" value="F:endonuclease activity"/>
    <property type="evidence" value="ECO:0007669"/>
    <property type="project" value="UniProtKB-KW"/>
</dbReference>
<sequence>MTSGQGLAQQTIASLMPSRREIVYEILRDEIHADVSDWANYKKGATAPAANPKYCYEWSFTQDDRIVVLNLWHASFKPRGDDVICELNMRAHAHEIARAQDEPWRDKKPKPIWEKRALKMDRAIQLADRKKLPVRVIVCEGNMRDAAAGDEKASEVKRRMLDLLPWTIESYDWTSGAAILRRGVVASAPRDADPSDLGTTTSTPPTPIAAQSSEPPRPLAPAHAQPVAAEASPEEARYVDQFDAALVALPERRETTGSTFLRSPDVRAAALARAGGLCQLCASPGFVTAAGKVYLETHHVIPLGEGGADALTNVVALCATDHRRAHFDADSDRLRSILLRLAKGEPVLMKPNK</sequence>
<evidence type="ECO:0000256" key="1">
    <source>
        <dbReference type="SAM" id="MobiDB-lite"/>
    </source>
</evidence>
<evidence type="ECO:0000313" key="4">
    <source>
        <dbReference type="Proteomes" id="UP001368500"/>
    </source>
</evidence>
<dbReference type="CDD" id="cd00085">
    <property type="entry name" value="HNHc"/>
    <property type="match status" value="1"/>
</dbReference>
<keyword evidence="4" id="KW-1185">Reference proteome</keyword>
<keyword evidence="3" id="KW-0378">Hydrolase</keyword>
<dbReference type="InterPro" id="IPR002711">
    <property type="entry name" value="HNH"/>
</dbReference>
<reference evidence="3 4" key="1">
    <citation type="submission" date="2024-04" db="EMBL/GenBank/DDBJ databases">
        <title>Novel species of the genus Ideonella isolated from streams.</title>
        <authorList>
            <person name="Lu H."/>
        </authorList>
    </citation>
    <scope>NUCLEOTIDE SEQUENCE [LARGE SCALE GENOMIC DNA]</scope>
    <source>
        <strain evidence="3 4">BYS139W</strain>
    </source>
</reference>
<gene>
    <name evidence="3" type="ORF">AACH11_16200</name>
</gene>
<proteinExistence type="predicted"/>
<dbReference type="InterPro" id="IPR003615">
    <property type="entry name" value="HNH_nuc"/>
</dbReference>
<name>A0ABU9BC61_9BURK</name>
<dbReference type="SMART" id="SM00507">
    <property type="entry name" value="HNHc"/>
    <property type="match status" value="1"/>
</dbReference>